<name>A0A8H5EZ53_9AGAR</name>
<dbReference type="Proteomes" id="UP000567179">
    <property type="component" value="Unassembled WGS sequence"/>
</dbReference>
<accession>A0A8H5EZ53</accession>
<sequence length="402" mass="43253">MDKDYALSTSERPVSERPISEGVKSAQSPVHTAPHGSGNGSVRPEEQGHEQGHAIPPEEGYDVGNPPPQGKHALFLRAILVFGVVSWLIALVSQAVVASTLSNAPVRILWFAIIIQTYVLVLLACILLEREGLDSGFAIYAPQTTHFAVIATVFAVLGVDQNIYSPESSQQATGAGWLLLAMADIVLIVYLTGHPWHIVFRLFSALPLSSGGARDAPPKIQVERIGRSTEAFPMAPPGQGGAEPYETGEHAYTVPQAGAGWRTSTGNRFSQNRLSKLSKNRPVSQARNSRVTTSEVGSAAPSGMGNVGQHQGQYGAPGQQPHPGAVPPPKAMSEATSPDSEAQWRAVALFDYIANKDDPNEFDFKKGDVLLVFEKSGKWWESKLPEHTRKGVAPSNYLKLLE</sequence>
<feature type="compositionally biased region" description="Polar residues" evidence="3">
    <location>
        <begin position="272"/>
        <end position="296"/>
    </location>
</feature>
<keyword evidence="4" id="KW-0812">Transmembrane</keyword>
<feature type="region of interest" description="Disordered" evidence="3">
    <location>
        <begin position="1"/>
        <end position="63"/>
    </location>
</feature>
<feature type="domain" description="SH3" evidence="5">
    <location>
        <begin position="341"/>
        <end position="402"/>
    </location>
</feature>
<dbReference type="PROSITE" id="PS50002">
    <property type="entry name" value="SH3"/>
    <property type="match status" value="1"/>
</dbReference>
<dbReference type="Gene3D" id="2.30.30.40">
    <property type="entry name" value="SH3 Domains"/>
    <property type="match status" value="1"/>
</dbReference>
<keyword evidence="4" id="KW-1133">Transmembrane helix</keyword>
<evidence type="ECO:0000259" key="5">
    <source>
        <dbReference type="PROSITE" id="PS50002"/>
    </source>
</evidence>
<dbReference type="PRINTS" id="PR00452">
    <property type="entry name" value="SH3DOMAIN"/>
</dbReference>
<dbReference type="Pfam" id="PF00018">
    <property type="entry name" value="SH3_1"/>
    <property type="match status" value="1"/>
</dbReference>
<comment type="caution">
    <text evidence="6">The sequence shown here is derived from an EMBL/GenBank/DDBJ whole genome shotgun (WGS) entry which is preliminary data.</text>
</comment>
<reference evidence="6 7" key="1">
    <citation type="journal article" date="2020" name="ISME J.">
        <title>Uncovering the hidden diversity of litter-decomposition mechanisms in mushroom-forming fungi.</title>
        <authorList>
            <person name="Floudas D."/>
            <person name="Bentzer J."/>
            <person name="Ahren D."/>
            <person name="Johansson T."/>
            <person name="Persson P."/>
            <person name="Tunlid A."/>
        </authorList>
    </citation>
    <scope>NUCLEOTIDE SEQUENCE [LARGE SCALE GENOMIC DNA]</scope>
    <source>
        <strain evidence="6 7">CBS 101986</strain>
    </source>
</reference>
<dbReference type="EMBL" id="JAACJJ010000032">
    <property type="protein sequence ID" value="KAF5317729.1"/>
    <property type="molecule type" value="Genomic_DNA"/>
</dbReference>
<keyword evidence="7" id="KW-1185">Reference proteome</keyword>
<feature type="compositionally biased region" description="Basic and acidic residues" evidence="3">
    <location>
        <begin position="43"/>
        <end position="52"/>
    </location>
</feature>
<feature type="transmembrane region" description="Helical" evidence="4">
    <location>
        <begin position="174"/>
        <end position="193"/>
    </location>
</feature>
<feature type="transmembrane region" description="Helical" evidence="4">
    <location>
        <begin position="74"/>
        <end position="96"/>
    </location>
</feature>
<dbReference type="SMART" id="SM00326">
    <property type="entry name" value="SH3"/>
    <property type="match status" value="1"/>
</dbReference>
<feature type="transmembrane region" description="Helical" evidence="4">
    <location>
        <begin position="108"/>
        <end position="128"/>
    </location>
</feature>
<evidence type="ECO:0000256" key="3">
    <source>
        <dbReference type="SAM" id="MobiDB-lite"/>
    </source>
</evidence>
<dbReference type="SUPFAM" id="SSF50044">
    <property type="entry name" value="SH3-domain"/>
    <property type="match status" value="1"/>
</dbReference>
<protein>
    <recommendedName>
        <fullName evidence="5">SH3 domain-containing protein</fullName>
    </recommendedName>
</protein>
<feature type="transmembrane region" description="Helical" evidence="4">
    <location>
        <begin position="140"/>
        <end position="159"/>
    </location>
</feature>
<feature type="region of interest" description="Disordered" evidence="3">
    <location>
        <begin position="272"/>
        <end position="339"/>
    </location>
</feature>
<evidence type="ECO:0000256" key="4">
    <source>
        <dbReference type="SAM" id="Phobius"/>
    </source>
</evidence>
<keyword evidence="1 2" id="KW-0728">SH3 domain</keyword>
<dbReference type="OrthoDB" id="5983572at2759"/>
<dbReference type="InterPro" id="IPR001452">
    <property type="entry name" value="SH3_domain"/>
</dbReference>
<gene>
    <name evidence="6" type="ORF">D9619_012620</name>
</gene>
<proteinExistence type="predicted"/>
<evidence type="ECO:0000256" key="2">
    <source>
        <dbReference type="PROSITE-ProRule" id="PRU00192"/>
    </source>
</evidence>
<evidence type="ECO:0000256" key="1">
    <source>
        <dbReference type="ARBA" id="ARBA00022443"/>
    </source>
</evidence>
<evidence type="ECO:0000313" key="6">
    <source>
        <dbReference type="EMBL" id="KAF5317729.1"/>
    </source>
</evidence>
<dbReference type="AlphaFoldDB" id="A0A8H5EZ53"/>
<organism evidence="6 7">
    <name type="scientific">Psilocybe cf. subviscida</name>
    <dbReference type="NCBI Taxonomy" id="2480587"/>
    <lineage>
        <taxon>Eukaryota</taxon>
        <taxon>Fungi</taxon>
        <taxon>Dikarya</taxon>
        <taxon>Basidiomycota</taxon>
        <taxon>Agaricomycotina</taxon>
        <taxon>Agaricomycetes</taxon>
        <taxon>Agaricomycetidae</taxon>
        <taxon>Agaricales</taxon>
        <taxon>Agaricineae</taxon>
        <taxon>Strophariaceae</taxon>
        <taxon>Psilocybe</taxon>
    </lineage>
</organism>
<dbReference type="InterPro" id="IPR036028">
    <property type="entry name" value="SH3-like_dom_sf"/>
</dbReference>
<keyword evidence="4" id="KW-0472">Membrane</keyword>
<evidence type="ECO:0000313" key="7">
    <source>
        <dbReference type="Proteomes" id="UP000567179"/>
    </source>
</evidence>